<feature type="domain" description="Nudix hydrolase" evidence="19">
    <location>
        <begin position="9"/>
        <end position="138"/>
    </location>
</feature>
<dbReference type="InterPro" id="IPR029119">
    <property type="entry name" value="MutY_C"/>
</dbReference>
<evidence type="ECO:0000256" key="5">
    <source>
        <dbReference type="ARBA" id="ARBA00022723"/>
    </source>
</evidence>
<dbReference type="EC" id="3.6.1.55" evidence="12"/>
<keyword evidence="5 18" id="KW-0479">Metal-binding</keyword>
<dbReference type="SUPFAM" id="SSF55811">
    <property type="entry name" value="Nudix"/>
    <property type="match status" value="1"/>
</dbReference>
<dbReference type="KEGG" id="hyf:DTO96_100345"/>
<keyword evidence="3" id="KW-0515">Mutator protein</keyword>
<dbReference type="GO" id="GO:0006281">
    <property type="term" value="P:DNA repair"/>
    <property type="evidence" value="ECO:0007669"/>
    <property type="project" value="UniProtKB-KW"/>
</dbReference>
<proteinExistence type="inferred from homology"/>
<evidence type="ECO:0000256" key="4">
    <source>
        <dbReference type="ARBA" id="ARBA00022705"/>
    </source>
</evidence>
<evidence type="ECO:0000256" key="3">
    <source>
        <dbReference type="ARBA" id="ARBA00022457"/>
    </source>
</evidence>
<dbReference type="Proteomes" id="UP000252182">
    <property type="component" value="Chromosome"/>
</dbReference>
<evidence type="ECO:0000256" key="1">
    <source>
        <dbReference type="ARBA" id="ARBA00001946"/>
    </source>
</evidence>
<keyword evidence="4" id="KW-0235">DNA replication</keyword>
<evidence type="ECO:0000256" key="6">
    <source>
        <dbReference type="ARBA" id="ARBA00022763"/>
    </source>
</evidence>
<keyword evidence="21" id="KW-1185">Reference proteome</keyword>
<dbReference type="AlphaFoldDB" id="A0A345D8E7"/>
<accession>A0A345D8E7</accession>
<dbReference type="GO" id="GO:0046872">
    <property type="term" value="F:metal ion binding"/>
    <property type="evidence" value="ECO:0007669"/>
    <property type="project" value="UniProtKB-KW"/>
</dbReference>
<dbReference type="OrthoDB" id="9810648at2"/>
<evidence type="ECO:0000256" key="9">
    <source>
        <dbReference type="ARBA" id="ARBA00023204"/>
    </source>
</evidence>
<feature type="binding site" evidence="17">
    <location>
        <position position="31"/>
    </location>
    <ligand>
        <name>8-oxo-dGTP</name>
        <dbReference type="ChEBI" id="CHEBI:77896"/>
    </ligand>
</feature>
<dbReference type="PROSITE" id="PS51462">
    <property type="entry name" value="NUDIX"/>
    <property type="match status" value="1"/>
</dbReference>
<comment type="catalytic activity">
    <reaction evidence="10">
        <text>8-oxo-dGTP + H2O = 8-oxo-dGMP + diphosphate + H(+)</text>
        <dbReference type="Rhea" id="RHEA:31575"/>
        <dbReference type="ChEBI" id="CHEBI:15377"/>
        <dbReference type="ChEBI" id="CHEBI:15378"/>
        <dbReference type="ChEBI" id="CHEBI:33019"/>
        <dbReference type="ChEBI" id="CHEBI:63224"/>
        <dbReference type="ChEBI" id="CHEBI:77896"/>
        <dbReference type="EC" id="3.6.1.55"/>
    </reaction>
</comment>
<dbReference type="PANTHER" id="PTHR47707">
    <property type="entry name" value="8-OXO-DGTP DIPHOSPHATASE"/>
    <property type="match status" value="1"/>
</dbReference>
<comment type="similarity">
    <text evidence="2">Belongs to the Nudix hydrolase family.</text>
</comment>
<evidence type="ECO:0000256" key="8">
    <source>
        <dbReference type="ARBA" id="ARBA00022842"/>
    </source>
</evidence>
<feature type="binding site" evidence="18">
    <location>
        <position position="45"/>
    </location>
    <ligand>
        <name>Mg(2+)</name>
        <dbReference type="ChEBI" id="CHEBI:18420"/>
    </ligand>
</feature>
<dbReference type="GO" id="GO:0006260">
    <property type="term" value="P:DNA replication"/>
    <property type="evidence" value="ECO:0007669"/>
    <property type="project" value="UniProtKB-KW"/>
</dbReference>
<dbReference type="GO" id="GO:0044715">
    <property type="term" value="F:8-oxo-dGDP phosphatase activity"/>
    <property type="evidence" value="ECO:0007669"/>
    <property type="project" value="TreeGrafter"/>
</dbReference>
<evidence type="ECO:0000256" key="10">
    <source>
        <dbReference type="ARBA" id="ARBA00035861"/>
    </source>
</evidence>
<name>A0A345D8E7_9BURK</name>
<evidence type="ECO:0000256" key="17">
    <source>
        <dbReference type="PIRSR" id="PIRSR603561-1"/>
    </source>
</evidence>
<evidence type="ECO:0000256" key="2">
    <source>
        <dbReference type="ARBA" id="ARBA00005582"/>
    </source>
</evidence>
<evidence type="ECO:0000256" key="12">
    <source>
        <dbReference type="ARBA" id="ARBA00038905"/>
    </source>
</evidence>
<evidence type="ECO:0000313" key="21">
    <source>
        <dbReference type="Proteomes" id="UP000252182"/>
    </source>
</evidence>
<evidence type="ECO:0000256" key="11">
    <source>
        <dbReference type="ARBA" id="ARBA00036904"/>
    </source>
</evidence>
<dbReference type="InterPro" id="IPR003561">
    <property type="entry name" value="Mutator_MutT"/>
</dbReference>
<comment type="cofactor">
    <cofactor evidence="1 18">
        <name>Mg(2+)</name>
        <dbReference type="ChEBI" id="CHEBI:18420"/>
    </cofactor>
</comment>
<dbReference type="CDD" id="cd03425">
    <property type="entry name" value="NUDIX_MutT_NudA_like"/>
    <property type="match status" value="1"/>
</dbReference>
<dbReference type="EMBL" id="CP031124">
    <property type="protein sequence ID" value="AXF84635.1"/>
    <property type="molecule type" value="Genomic_DNA"/>
</dbReference>
<evidence type="ECO:0000256" key="16">
    <source>
        <dbReference type="ARBA" id="ARBA00042798"/>
    </source>
</evidence>
<dbReference type="NCBIfam" id="TIGR00586">
    <property type="entry name" value="mutt"/>
    <property type="match status" value="1"/>
</dbReference>
<dbReference type="PROSITE" id="PS00893">
    <property type="entry name" value="NUDIX_BOX"/>
    <property type="match status" value="1"/>
</dbReference>
<reference evidence="21" key="1">
    <citation type="submission" date="2018-07" db="EMBL/GenBank/DDBJ databases">
        <authorList>
            <person name="Kim H."/>
        </authorList>
    </citation>
    <scope>NUCLEOTIDE SEQUENCE [LARGE SCALE GENOMIC DNA]</scope>
    <source>
        <strain evidence="21">F02</strain>
    </source>
</reference>
<dbReference type="Gene3D" id="3.90.79.10">
    <property type="entry name" value="Nucleoside Triphosphate Pyrophosphohydrolase"/>
    <property type="match status" value="1"/>
</dbReference>
<dbReference type="InterPro" id="IPR020476">
    <property type="entry name" value="Nudix_hydrolase"/>
</dbReference>
<keyword evidence="8 18" id="KW-0460">Magnesium</keyword>
<evidence type="ECO:0000256" key="7">
    <source>
        <dbReference type="ARBA" id="ARBA00022801"/>
    </source>
</evidence>
<dbReference type="GO" id="GO:0044716">
    <property type="term" value="F:8-oxo-GDP phosphatase activity"/>
    <property type="evidence" value="ECO:0007669"/>
    <property type="project" value="TreeGrafter"/>
</dbReference>
<keyword evidence="9" id="KW-0234">DNA repair</keyword>
<evidence type="ECO:0000259" key="19">
    <source>
        <dbReference type="PROSITE" id="PS51462"/>
    </source>
</evidence>
<evidence type="ECO:0000256" key="15">
    <source>
        <dbReference type="ARBA" id="ARBA00041979"/>
    </source>
</evidence>
<keyword evidence="7 20" id="KW-0378">Hydrolase</keyword>
<dbReference type="Pfam" id="PF14815">
    <property type="entry name" value="NUDIX_4"/>
    <property type="match status" value="1"/>
</dbReference>
<dbReference type="GO" id="GO:0035539">
    <property type="term" value="F:8-oxo-7,8-dihydrodeoxyguanosine triphosphate pyrophosphatase activity"/>
    <property type="evidence" value="ECO:0007669"/>
    <property type="project" value="UniProtKB-EC"/>
</dbReference>
<dbReference type="PANTHER" id="PTHR47707:SF1">
    <property type="entry name" value="NUDIX HYDROLASE FAMILY PROTEIN"/>
    <property type="match status" value="1"/>
</dbReference>
<protein>
    <recommendedName>
        <fullName evidence="13">8-oxo-dGTP diphosphatase</fullName>
        <ecNumber evidence="12">3.6.1.55</ecNumber>
    </recommendedName>
    <alternativeName>
        <fullName evidence="16">7,8-dihydro-8-oxoguanine-triphosphatase</fullName>
    </alternativeName>
    <alternativeName>
        <fullName evidence="15">Mutator protein MutT</fullName>
    </alternativeName>
    <alternativeName>
        <fullName evidence="14">dGTP pyrophosphohydrolase</fullName>
    </alternativeName>
</protein>
<dbReference type="InterPro" id="IPR000086">
    <property type="entry name" value="NUDIX_hydrolase_dom"/>
</dbReference>
<dbReference type="RefSeq" id="WP_114561911.1">
    <property type="nucleotide sequence ID" value="NZ_CP031124.1"/>
</dbReference>
<dbReference type="PRINTS" id="PR00502">
    <property type="entry name" value="NUDIXFAMILY"/>
</dbReference>
<dbReference type="InterPro" id="IPR015797">
    <property type="entry name" value="NUDIX_hydrolase-like_dom_sf"/>
</dbReference>
<keyword evidence="6" id="KW-0227">DNA damage</keyword>
<evidence type="ECO:0000313" key="20">
    <source>
        <dbReference type="EMBL" id="AXF84635.1"/>
    </source>
</evidence>
<feature type="binding site" evidence="18">
    <location>
        <position position="65"/>
    </location>
    <ligand>
        <name>Mg(2+)</name>
        <dbReference type="ChEBI" id="CHEBI:18420"/>
    </ligand>
</feature>
<dbReference type="GO" id="GO:0008413">
    <property type="term" value="F:8-oxo-7,8-dihydroguanosine triphosphate pyrophosphatase activity"/>
    <property type="evidence" value="ECO:0007669"/>
    <property type="project" value="InterPro"/>
</dbReference>
<feature type="binding site" evidence="17">
    <location>
        <begin position="42"/>
        <end position="45"/>
    </location>
    <ligand>
        <name>8-oxo-dGTP</name>
        <dbReference type="ChEBI" id="CHEBI:77896"/>
    </ligand>
</feature>
<evidence type="ECO:0000256" key="18">
    <source>
        <dbReference type="PIRSR" id="PIRSR603561-2"/>
    </source>
</evidence>
<gene>
    <name evidence="20" type="primary">mutT</name>
    <name evidence="20" type="ORF">DTO96_100345</name>
</gene>
<dbReference type="InterPro" id="IPR020084">
    <property type="entry name" value="NUDIX_hydrolase_CS"/>
</dbReference>
<evidence type="ECO:0000256" key="14">
    <source>
        <dbReference type="ARBA" id="ARBA00041592"/>
    </source>
</evidence>
<evidence type="ECO:0000256" key="13">
    <source>
        <dbReference type="ARBA" id="ARBA00040794"/>
    </source>
</evidence>
<comment type="catalytic activity">
    <reaction evidence="11">
        <text>8-oxo-GTP + H2O = 8-oxo-GMP + diphosphate + H(+)</text>
        <dbReference type="Rhea" id="RHEA:67616"/>
        <dbReference type="ChEBI" id="CHEBI:15377"/>
        <dbReference type="ChEBI" id="CHEBI:15378"/>
        <dbReference type="ChEBI" id="CHEBI:33019"/>
        <dbReference type="ChEBI" id="CHEBI:143553"/>
        <dbReference type="ChEBI" id="CHEBI:145694"/>
    </reaction>
</comment>
<organism evidence="20 21">
    <name type="scientific">Ephemeroptericola cinctiostellae</name>
    <dbReference type="NCBI Taxonomy" id="2268024"/>
    <lineage>
        <taxon>Bacteria</taxon>
        <taxon>Pseudomonadati</taxon>
        <taxon>Pseudomonadota</taxon>
        <taxon>Betaproteobacteria</taxon>
        <taxon>Burkholderiales</taxon>
        <taxon>Burkholderiaceae</taxon>
        <taxon>Ephemeroptericola</taxon>
    </lineage>
</organism>
<dbReference type="InterPro" id="IPR047127">
    <property type="entry name" value="MutT-like"/>
</dbReference>
<sequence>MTTSTTTQVKRIDVAVGVLRNAQGEYLFAQRPEGKPMAGYWEFPGGKVEAGESIHDALARELHEELGIDIGGSTHWLEVEHVYPHAHVLLHFRIITDWQGEPHGRENQDLHWQRLLISADGSVDTPSTEPILPATVPLLPRLAQL</sequence>